<evidence type="ECO:0000256" key="1">
    <source>
        <dbReference type="SAM" id="SignalP"/>
    </source>
</evidence>
<dbReference type="RefSeq" id="WP_092775106.1">
    <property type="nucleotide sequence ID" value="NZ_FOGI01000002.1"/>
</dbReference>
<evidence type="ECO:0008006" key="4">
    <source>
        <dbReference type="Google" id="ProtNLM"/>
    </source>
</evidence>
<feature type="signal peptide" evidence="1">
    <location>
        <begin position="1"/>
        <end position="27"/>
    </location>
</feature>
<protein>
    <recommendedName>
        <fullName evidence="4">Fibronectin type-III domain-containing protein</fullName>
    </recommendedName>
</protein>
<name>A0A1H9MHH0_9PSEU</name>
<dbReference type="InterPro" id="IPR033116">
    <property type="entry name" value="TRYPSIN_SER"/>
</dbReference>
<evidence type="ECO:0000313" key="3">
    <source>
        <dbReference type="Proteomes" id="UP000199051"/>
    </source>
</evidence>
<organism evidence="2 3">
    <name type="scientific">Actinokineospora terrae</name>
    <dbReference type="NCBI Taxonomy" id="155974"/>
    <lineage>
        <taxon>Bacteria</taxon>
        <taxon>Bacillati</taxon>
        <taxon>Actinomycetota</taxon>
        <taxon>Actinomycetes</taxon>
        <taxon>Pseudonocardiales</taxon>
        <taxon>Pseudonocardiaceae</taxon>
        <taxon>Actinokineospora</taxon>
    </lineage>
</organism>
<sequence length="645" mass="67476">MIGVRRIALACAMCVVCLLVAVGPAGAVGNGVDPGTTVIREPVSGRAVDDWKLAGRASASGVQVAPQWVLTTRHAPGSVGGSFTNAYGTARIDSVTSCPGANCDLSLSHLAVALPAPAFVDLVDNGIPRADNTLAGSVLAVGMGGGKLTAGWTSPTGGLMLSTLVNPPTAIPGDSGGPVFYHRPGDTSGHLFGLMTYASTGVISGVPQFSAEAKTFISGVVGTAVRWTTFDQLGPRPQLPAAITDFTASATQNSIRMDWKPVPAVTAYTAVLINPDNPADRTLVRTTATTATFAVTAGVRWGAFVLPETANGQALVPAGMDTMGSTITYKYFRYVAAGPPPSPVRGVTVESTSTGFTVVWERGPEALPDVNDTEVRVCASSDILCGRAIVRVNSEQPGVGITVPGVAYGDRFILALTDHNPAGTAAQVVVPVTHLPLLPPTAARSLSAHVTDTKITFGYDSRGDDPVTLVPLGRYRQHAPADIYLVSFIDLQGRKRTLPAVNPATQPTFDVNPVTSRITPGRYDFTLTPHSWNWGDGKPITLSVQIGTPGDYSVAAKVPPAPVFTGVNPITWTQPAPTANQSGVDSYLLVELVSGQVYELGSEQRDFDPYSAHLQRDQQWRVIAANYEYGQSLPTTAAPIEVLGD</sequence>
<proteinExistence type="predicted"/>
<keyword evidence="3" id="KW-1185">Reference proteome</keyword>
<keyword evidence="1" id="KW-0732">Signal</keyword>
<dbReference type="EMBL" id="FOGI01000002">
    <property type="protein sequence ID" value="SER22897.1"/>
    <property type="molecule type" value="Genomic_DNA"/>
</dbReference>
<feature type="chain" id="PRO_5011531601" description="Fibronectin type-III domain-containing protein" evidence="1">
    <location>
        <begin position="28"/>
        <end position="645"/>
    </location>
</feature>
<accession>A0A1H9MHH0</accession>
<dbReference type="PROSITE" id="PS00135">
    <property type="entry name" value="TRYPSIN_SER"/>
    <property type="match status" value="1"/>
</dbReference>
<dbReference type="InterPro" id="IPR009003">
    <property type="entry name" value="Peptidase_S1_PA"/>
</dbReference>
<dbReference type="STRING" id="155974.SAMN04487818_102154"/>
<gene>
    <name evidence="2" type="ORF">SAMN04487818_102154</name>
</gene>
<dbReference type="AlphaFoldDB" id="A0A1H9MHH0"/>
<evidence type="ECO:0000313" key="2">
    <source>
        <dbReference type="EMBL" id="SER22897.1"/>
    </source>
</evidence>
<dbReference type="SUPFAM" id="SSF50494">
    <property type="entry name" value="Trypsin-like serine proteases"/>
    <property type="match status" value="1"/>
</dbReference>
<reference evidence="3" key="1">
    <citation type="submission" date="2016-10" db="EMBL/GenBank/DDBJ databases">
        <authorList>
            <person name="Varghese N."/>
            <person name="Submissions S."/>
        </authorList>
    </citation>
    <scope>NUCLEOTIDE SEQUENCE [LARGE SCALE GENOMIC DNA]</scope>
    <source>
        <strain evidence="3">DSM 44260</strain>
    </source>
</reference>
<dbReference type="Proteomes" id="UP000199051">
    <property type="component" value="Unassembled WGS sequence"/>
</dbReference>